<dbReference type="AlphaFoldDB" id="A0A0P7E0Z0"/>
<dbReference type="EMBL" id="LJTC01000006">
    <property type="protein sequence ID" value="KPM83586.1"/>
    <property type="molecule type" value="Genomic_DNA"/>
</dbReference>
<feature type="signal peptide" evidence="1">
    <location>
        <begin position="1"/>
        <end position="21"/>
    </location>
</feature>
<dbReference type="PATRIC" id="fig|570156.3.peg.3263"/>
<evidence type="ECO:0000313" key="2">
    <source>
        <dbReference type="EMBL" id="KPM83586.1"/>
    </source>
</evidence>
<protein>
    <recommendedName>
        <fullName evidence="4">Lipoprotein</fullName>
    </recommendedName>
</protein>
<dbReference type="STRING" id="570156.AOG27_10890"/>
<keyword evidence="1" id="KW-0732">Signal</keyword>
<dbReference type="OrthoDB" id="6303444at2"/>
<reference evidence="2 3" key="1">
    <citation type="submission" date="2015-09" db="EMBL/GenBank/DDBJ databases">
        <title>Draft Genome Sequence of Pseudoalteromonas lipolytica UCD-48B.</title>
        <authorList>
            <person name="Krusor M."/>
            <person name="Coil D.A."/>
            <person name="Lang J.M."/>
            <person name="Eisen J.A."/>
            <person name="Alexiev A."/>
        </authorList>
    </citation>
    <scope>NUCLEOTIDE SEQUENCE [LARGE SCALE GENOMIC DNA]</scope>
    <source>
        <strain evidence="2 3">UCD-48B</strain>
    </source>
</reference>
<accession>A0A0P7E0Z0</accession>
<evidence type="ECO:0000313" key="3">
    <source>
        <dbReference type="Proteomes" id="UP000050378"/>
    </source>
</evidence>
<name>A0A0P7E0Z0_9GAMM</name>
<dbReference type="RefSeq" id="WP_054553045.1">
    <property type="nucleotide sequence ID" value="NZ_LJTC01000006.1"/>
</dbReference>
<dbReference type="Proteomes" id="UP000050378">
    <property type="component" value="Unassembled WGS sequence"/>
</dbReference>
<sequence>MKPLASIFVILLLCSACSSHSLINQEMQTKLQGSWQSTNSPVCEANFHTVAFKNNTLEISYDEQGYISESEARKTFVYNILSAEKNLVRVQLENETRLDNKGKPVVWHLKPLRNDKYCWGRDDWADLACTASRYKCTVSN</sequence>
<evidence type="ECO:0008006" key="4">
    <source>
        <dbReference type="Google" id="ProtNLM"/>
    </source>
</evidence>
<comment type="caution">
    <text evidence="2">The sequence shown here is derived from an EMBL/GenBank/DDBJ whole genome shotgun (WGS) entry which is preliminary data.</text>
</comment>
<gene>
    <name evidence="2" type="ORF">AOG27_10890</name>
</gene>
<organism evidence="2 3">
    <name type="scientific">Pseudoalteromonas lipolytica</name>
    <dbReference type="NCBI Taxonomy" id="570156"/>
    <lineage>
        <taxon>Bacteria</taxon>
        <taxon>Pseudomonadati</taxon>
        <taxon>Pseudomonadota</taxon>
        <taxon>Gammaproteobacteria</taxon>
        <taxon>Alteromonadales</taxon>
        <taxon>Pseudoalteromonadaceae</taxon>
        <taxon>Pseudoalteromonas</taxon>
    </lineage>
</organism>
<feature type="chain" id="PRO_5006138191" description="Lipoprotein" evidence="1">
    <location>
        <begin position="22"/>
        <end position="140"/>
    </location>
</feature>
<proteinExistence type="predicted"/>
<evidence type="ECO:0000256" key="1">
    <source>
        <dbReference type="SAM" id="SignalP"/>
    </source>
</evidence>